<dbReference type="Gene3D" id="3.40.190.10">
    <property type="entry name" value="Periplasmic binding protein-like II"/>
    <property type="match status" value="2"/>
</dbReference>
<dbReference type="OrthoDB" id="8839911at2"/>
<dbReference type="SUPFAM" id="SSF46785">
    <property type="entry name" value="Winged helix' DNA-binding domain"/>
    <property type="match status" value="1"/>
</dbReference>
<dbReference type="PANTHER" id="PTHR30118">
    <property type="entry name" value="HTH-TYPE TRANSCRIPTIONAL REGULATOR LEUO-RELATED"/>
    <property type="match status" value="1"/>
</dbReference>
<dbReference type="RefSeq" id="WP_087462854.1">
    <property type="nucleotide sequence ID" value="NZ_CP021425.1"/>
</dbReference>
<dbReference type="SUPFAM" id="SSF53850">
    <property type="entry name" value="Periplasmic binding protein-like II"/>
    <property type="match status" value="1"/>
</dbReference>
<keyword evidence="7" id="KW-1185">Reference proteome</keyword>
<keyword evidence="4" id="KW-0804">Transcription</keyword>
<keyword evidence="2" id="KW-0805">Transcription regulation</keyword>
<dbReference type="Proteomes" id="UP000196027">
    <property type="component" value="Chromosome"/>
</dbReference>
<gene>
    <name evidence="6" type="ORF">OLMES_4011</name>
</gene>
<dbReference type="InterPro" id="IPR036390">
    <property type="entry name" value="WH_DNA-bd_sf"/>
</dbReference>
<accession>A0A1Y0ICQ1</accession>
<dbReference type="InterPro" id="IPR005119">
    <property type="entry name" value="LysR_subst-bd"/>
</dbReference>
<sequence length="299" mass="33593">MYSILKKFDLNLLLSLHALLTEQQVSLAAERLDITQSGMSKNLSRLRELLDDPLLVRKGNQMILTPRAEAMVTSLQSIVDQVDQLVMGDDFDPRQRDMSFRVAASDFLVQLYAPSWLNRIQTEAPHTKIVYVPWSTSTFSGLQSGEVDFAFGVVDSAPAGIYRKVIQRSSRYVCIGRRGHPALSGSLSLEHYVALRHVVPQLTGGGTNPVDLRLNVLGLTREIAVETPFFMAAVAIVSQTDLVMIVNESMVERLQPLYPLTVANLPFDLEFPPFGLFWHERVKASAPHLWFREQFLPVE</sequence>
<organism evidence="6 7">
    <name type="scientific">Oleiphilus messinensis</name>
    <dbReference type="NCBI Taxonomy" id="141451"/>
    <lineage>
        <taxon>Bacteria</taxon>
        <taxon>Pseudomonadati</taxon>
        <taxon>Pseudomonadota</taxon>
        <taxon>Gammaproteobacteria</taxon>
        <taxon>Oceanospirillales</taxon>
        <taxon>Oleiphilaceae</taxon>
        <taxon>Oleiphilus</taxon>
    </lineage>
</organism>
<evidence type="ECO:0000313" key="6">
    <source>
        <dbReference type="EMBL" id="ARU58030.1"/>
    </source>
</evidence>
<proteinExistence type="inferred from homology"/>
<evidence type="ECO:0000256" key="1">
    <source>
        <dbReference type="ARBA" id="ARBA00009437"/>
    </source>
</evidence>
<dbReference type="GO" id="GO:0003677">
    <property type="term" value="F:DNA binding"/>
    <property type="evidence" value="ECO:0007669"/>
    <property type="project" value="UniProtKB-KW"/>
</dbReference>
<dbReference type="InterPro" id="IPR000847">
    <property type="entry name" value="LysR_HTH_N"/>
</dbReference>
<protein>
    <submittedName>
        <fullName evidence="6">LysR family transcriptional regulator</fullName>
    </submittedName>
</protein>
<evidence type="ECO:0000256" key="3">
    <source>
        <dbReference type="ARBA" id="ARBA00023125"/>
    </source>
</evidence>
<dbReference type="GO" id="GO:0003700">
    <property type="term" value="F:DNA-binding transcription factor activity"/>
    <property type="evidence" value="ECO:0007669"/>
    <property type="project" value="InterPro"/>
</dbReference>
<dbReference type="Pfam" id="PF00126">
    <property type="entry name" value="HTH_1"/>
    <property type="match status" value="1"/>
</dbReference>
<feature type="domain" description="HTH lysR-type" evidence="5">
    <location>
        <begin position="8"/>
        <end position="65"/>
    </location>
</feature>
<dbReference type="InterPro" id="IPR037402">
    <property type="entry name" value="YidZ_PBP2"/>
</dbReference>
<evidence type="ECO:0000313" key="7">
    <source>
        <dbReference type="Proteomes" id="UP000196027"/>
    </source>
</evidence>
<evidence type="ECO:0000259" key="5">
    <source>
        <dbReference type="PROSITE" id="PS50931"/>
    </source>
</evidence>
<comment type="similarity">
    <text evidence="1">Belongs to the LysR transcriptional regulatory family.</text>
</comment>
<dbReference type="InterPro" id="IPR036388">
    <property type="entry name" value="WH-like_DNA-bd_sf"/>
</dbReference>
<evidence type="ECO:0000256" key="4">
    <source>
        <dbReference type="ARBA" id="ARBA00023163"/>
    </source>
</evidence>
<dbReference type="InterPro" id="IPR050389">
    <property type="entry name" value="LysR-type_TF"/>
</dbReference>
<dbReference type="Pfam" id="PF03466">
    <property type="entry name" value="LysR_substrate"/>
    <property type="match status" value="1"/>
</dbReference>
<dbReference type="Gene3D" id="1.10.10.10">
    <property type="entry name" value="Winged helix-like DNA-binding domain superfamily/Winged helix DNA-binding domain"/>
    <property type="match status" value="1"/>
</dbReference>
<name>A0A1Y0ICQ1_9GAMM</name>
<dbReference type="CDD" id="cd08417">
    <property type="entry name" value="PBP2_Nitroaromatics_like"/>
    <property type="match status" value="1"/>
</dbReference>
<reference evidence="6 7" key="1">
    <citation type="submission" date="2017-05" db="EMBL/GenBank/DDBJ databases">
        <title>Genomic insights into alkan degradation activity of Oleiphilus messinensis.</title>
        <authorList>
            <person name="Kozyavkin S.A."/>
            <person name="Slesarev A.I."/>
            <person name="Golyshin P.N."/>
            <person name="Korzhenkov A."/>
            <person name="Golyshina O.N."/>
            <person name="Toshchakov S.V."/>
        </authorList>
    </citation>
    <scope>NUCLEOTIDE SEQUENCE [LARGE SCALE GENOMIC DNA]</scope>
    <source>
        <strain evidence="6 7">ME102</strain>
    </source>
</reference>
<dbReference type="KEGG" id="ome:OLMES_4011"/>
<dbReference type="PANTHER" id="PTHR30118:SF15">
    <property type="entry name" value="TRANSCRIPTIONAL REGULATORY PROTEIN"/>
    <property type="match status" value="1"/>
</dbReference>
<evidence type="ECO:0000256" key="2">
    <source>
        <dbReference type="ARBA" id="ARBA00023015"/>
    </source>
</evidence>
<dbReference type="AlphaFoldDB" id="A0A1Y0ICQ1"/>
<dbReference type="EMBL" id="CP021425">
    <property type="protein sequence ID" value="ARU58030.1"/>
    <property type="molecule type" value="Genomic_DNA"/>
</dbReference>
<dbReference type="PROSITE" id="PS50931">
    <property type="entry name" value="HTH_LYSR"/>
    <property type="match status" value="1"/>
</dbReference>
<keyword evidence="3" id="KW-0238">DNA-binding</keyword>